<comment type="caution">
    <text evidence="7">The sequence shown here is derived from an EMBL/GenBank/DDBJ whole genome shotgun (WGS) entry which is preliminary data.</text>
</comment>
<feature type="region of interest" description="Disordered" evidence="5">
    <location>
        <begin position="440"/>
        <end position="485"/>
    </location>
</feature>
<keyword evidence="6" id="KW-1133">Transmembrane helix</keyword>
<dbReference type="PANTHER" id="PTHR12346">
    <property type="entry name" value="SIN3B-RELATED"/>
    <property type="match status" value="1"/>
</dbReference>
<dbReference type="InterPro" id="IPR003822">
    <property type="entry name" value="PAH"/>
</dbReference>
<dbReference type="PROSITE" id="PS51477">
    <property type="entry name" value="PAH"/>
    <property type="match status" value="1"/>
</dbReference>
<evidence type="ECO:0000256" key="2">
    <source>
        <dbReference type="ARBA" id="ARBA00022491"/>
    </source>
</evidence>
<accession>A0A8H6YMY4</accession>
<dbReference type="SUPFAM" id="SSF47762">
    <property type="entry name" value="PAH2 domain"/>
    <property type="match status" value="1"/>
</dbReference>
<dbReference type="EMBL" id="JACAZH010000008">
    <property type="protein sequence ID" value="KAF7361191.1"/>
    <property type="molecule type" value="Genomic_DNA"/>
</dbReference>
<dbReference type="InterPro" id="IPR011011">
    <property type="entry name" value="Znf_FYVE_PHD"/>
</dbReference>
<dbReference type="AlphaFoldDB" id="A0A8H6YMY4"/>
<dbReference type="GO" id="GO:0070822">
    <property type="term" value="C:Sin3-type complex"/>
    <property type="evidence" value="ECO:0007669"/>
    <property type="project" value="TreeGrafter"/>
</dbReference>
<keyword evidence="3 4" id="KW-0539">Nucleus</keyword>
<protein>
    <submittedName>
        <fullName evidence="7">Histone deacetylase sin3 component</fullName>
    </submittedName>
</protein>
<evidence type="ECO:0000256" key="4">
    <source>
        <dbReference type="PROSITE-ProRule" id="PRU00810"/>
    </source>
</evidence>
<dbReference type="InterPro" id="IPR013083">
    <property type="entry name" value="Znf_RING/FYVE/PHD"/>
</dbReference>
<dbReference type="Proteomes" id="UP000623467">
    <property type="component" value="Unassembled WGS sequence"/>
</dbReference>
<feature type="compositionally biased region" description="Polar residues" evidence="5">
    <location>
        <begin position="468"/>
        <end position="477"/>
    </location>
</feature>
<dbReference type="CDD" id="cd15489">
    <property type="entry name" value="PHD_SF"/>
    <property type="match status" value="1"/>
</dbReference>
<dbReference type="GO" id="GO:0000122">
    <property type="term" value="P:negative regulation of transcription by RNA polymerase II"/>
    <property type="evidence" value="ECO:0007669"/>
    <property type="project" value="TreeGrafter"/>
</dbReference>
<evidence type="ECO:0000313" key="7">
    <source>
        <dbReference type="EMBL" id="KAF7361191.1"/>
    </source>
</evidence>
<evidence type="ECO:0000313" key="8">
    <source>
        <dbReference type="Proteomes" id="UP000623467"/>
    </source>
</evidence>
<keyword evidence="6" id="KW-0472">Membrane</keyword>
<evidence type="ECO:0000256" key="5">
    <source>
        <dbReference type="SAM" id="MobiDB-lite"/>
    </source>
</evidence>
<proteinExistence type="predicted"/>
<dbReference type="PANTHER" id="PTHR12346:SF0">
    <property type="entry name" value="SIN3A, ISOFORM G"/>
    <property type="match status" value="1"/>
</dbReference>
<keyword evidence="6" id="KW-0812">Transmembrane</keyword>
<evidence type="ECO:0000256" key="1">
    <source>
        <dbReference type="ARBA" id="ARBA00004123"/>
    </source>
</evidence>
<comment type="subcellular location">
    <subcellularLocation>
        <location evidence="1 4">Nucleus</location>
    </subcellularLocation>
</comment>
<dbReference type="Gene3D" id="1.20.1160.11">
    <property type="entry name" value="Paired amphipathic helix"/>
    <property type="match status" value="1"/>
</dbReference>
<feature type="transmembrane region" description="Helical" evidence="6">
    <location>
        <begin position="139"/>
        <end position="160"/>
    </location>
</feature>
<dbReference type="Pfam" id="PF02671">
    <property type="entry name" value="PAH"/>
    <property type="match status" value="1"/>
</dbReference>
<organism evidence="7 8">
    <name type="scientific">Mycena sanguinolenta</name>
    <dbReference type="NCBI Taxonomy" id="230812"/>
    <lineage>
        <taxon>Eukaryota</taxon>
        <taxon>Fungi</taxon>
        <taxon>Dikarya</taxon>
        <taxon>Basidiomycota</taxon>
        <taxon>Agaricomycotina</taxon>
        <taxon>Agaricomycetes</taxon>
        <taxon>Agaricomycetidae</taxon>
        <taxon>Agaricales</taxon>
        <taxon>Marasmiineae</taxon>
        <taxon>Mycenaceae</taxon>
        <taxon>Mycena</taxon>
    </lineage>
</organism>
<keyword evidence="2" id="KW-0678">Repressor</keyword>
<evidence type="ECO:0000256" key="3">
    <source>
        <dbReference type="ARBA" id="ARBA00023242"/>
    </source>
</evidence>
<gene>
    <name evidence="7" type="ORF">MSAN_01151100</name>
</gene>
<keyword evidence="8" id="KW-1185">Reference proteome</keyword>
<evidence type="ECO:0000256" key="6">
    <source>
        <dbReference type="SAM" id="Phobius"/>
    </source>
</evidence>
<sequence length="576" mass="64091">MNRRRDEIEDSSLLTQHVDKHRRLNEDDDEIEVIPSRNLKLIREIRSGPGYFLHAGQNKGHAVIVKVFDRGPASTVRRQLESTVALSRGIMHPNLLRLLGISPPASLSHFIVYENVHWQNAEGPLAIALKADLMRSVMLGFRMVAGLSAGLNYLFVQGVFAKSMGAENFEIFLDVDDRFVISVQPRCLEEGDATECKDPEGDAWDTFNTLCNKTLTSANRALHQEEIDRITTTLDGTPPKRASENAAAVSLLSFGSASSLQNTQDGIGVPPRREYVWRRIDHGRQSLDNIAHRISLDLDMDFSPLRRINQTDGRTPHRCAGYLREEITLATTTLDSVVVAHDVPSAAERCLICHEIVGLDERFLCKCGDPAPGTRHTVRCQVCKFWSHSDCVGNPNHEFICRLCILMTETPDESLSPIPASPTGNADDVDIGDVERDVSNSIPRTEHAPSSPIPSARGSNEGEADTGGASSDPQNHTPLDRPPTMTDALNYVRAIKNTFHDQPTVYNHFLDIIYKFKFQLIDTPGVFERLSQLFIGHPVLIQGFKTFLPAGYRIECSKDGNELRLISPLPLRRSPL</sequence>
<dbReference type="InterPro" id="IPR036600">
    <property type="entry name" value="PAH_sf"/>
</dbReference>
<dbReference type="OrthoDB" id="3026831at2759"/>
<dbReference type="SUPFAM" id="SSF57903">
    <property type="entry name" value="FYVE/PHD zinc finger"/>
    <property type="match status" value="1"/>
</dbReference>
<dbReference type="GO" id="GO:0003714">
    <property type="term" value="F:transcription corepressor activity"/>
    <property type="evidence" value="ECO:0007669"/>
    <property type="project" value="InterPro"/>
</dbReference>
<dbReference type="Gene3D" id="3.30.40.10">
    <property type="entry name" value="Zinc/RING finger domain, C3HC4 (zinc finger)"/>
    <property type="match status" value="1"/>
</dbReference>
<dbReference type="FunFam" id="1.20.1160.11:FF:000001">
    <property type="entry name" value="Paired amphipathic helix protein Sin3"/>
    <property type="match status" value="1"/>
</dbReference>
<reference evidence="7" key="1">
    <citation type="submission" date="2020-05" db="EMBL/GenBank/DDBJ databases">
        <title>Mycena genomes resolve the evolution of fungal bioluminescence.</title>
        <authorList>
            <person name="Tsai I.J."/>
        </authorList>
    </citation>
    <scope>NUCLEOTIDE SEQUENCE</scope>
    <source>
        <strain evidence="7">160909Yilan</strain>
    </source>
</reference>
<dbReference type="InterPro" id="IPR039774">
    <property type="entry name" value="Sin3-like"/>
</dbReference>
<name>A0A8H6YMY4_9AGAR</name>